<dbReference type="Pfam" id="PF08937">
    <property type="entry name" value="ThsB_TIR"/>
    <property type="match status" value="1"/>
</dbReference>
<evidence type="ECO:0000259" key="1">
    <source>
        <dbReference type="Pfam" id="PF08937"/>
    </source>
</evidence>
<protein>
    <recommendedName>
        <fullName evidence="1">Thoeris protein ThsB TIR-like domain-containing protein</fullName>
    </recommendedName>
</protein>
<dbReference type="Proteomes" id="UP000254939">
    <property type="component" value="Unassembled WGS sequence"/>
</dbReference>
<evidence type="ECO:0000313" key="3">
    <source>
        <dbReference type="Proteomes" id="UP000254939"/>
    </source>
</evidence>
<name>A0A370KI33_9HYPH</name>
<dbReference type="OrthoDB" id="9809731at2"/>
<gene>
    <name evidence="2" type="ORF">B5K06_26275</name>
</gene>
<comment type="caution">
    <text evidence="2">The sequence shown here is derived from an EMBL/GenBank/DDBJ whole genome shotgun (WGS) entry which is preliminary data.</text>
</comment>
<dbReference type="RefSeq" id="WP_114715072.1">
    <property type="nucleotide sequence ID" value="NZ_KZ857266.1"/>
</dbReference>
<organism evidence="2 3">
    <name type="scientific">Rhizobium grahamii</name>
    <dbReference type="NCBI Taxonomy" id="1120045"/>
    <lineage>
        <taxon>Bacteria</taxon>
        <taxon>Pseudomonadati</taxon>
        <taxon>Pseudomonadota</taxon>
        <taxon>Alphaproteobacteria</taxon>
        <taxon>Hyphomicrobiales</taxon>
        <taxon>Rhizobiaceae</taxon>
        <taxon>Rhizobium/Agrobacterium group</taxon>
        <taxon>Rhizobium</taxon>
    </lineage>
</organism>
<dbReference type="InterPro" id="IPR036490">
    <property type="entry name" value="ThsB_TIR-like_sf"/>
</dbReference>
<reference evidence="2 3" key="1">
    <citation type="submission" date="2017-03" db="EMBL/GenBank/DDBJ databases">
        <title>Genome analysis of Rhizobial strains effectives or ineffectives for nitrogen fixation isolated from bean seeds.</title>
        <authorList>
            <person name="Peralta H."/>
            <person name="Aguilar-Vera A."/>
            <person name="Mora Y."/>
            <person name="Vargas-Lagunas C."/>
            <person name="Girard L."/>
            <person name="Mora J."/>
        </authorList>
    </citation>
    <scope>NUCLEOTIDE SEQUENCE [LARGE SCALE GENOMIC DNA]</scope>
    <source>
        <strain evidence="2 3">CCGM3</strain>
    </source>
</reference>
<proteinExistence type="predicted"/>
<accession>A0A370KI33</accession>
<feature type="domain" description="Thoeris protein ThsB TIR-like" evidence="1">
    <location>
        <begin position="7"/>
        <end position="89"/>
    </location>
</feature>
<dbReference type="EMBL" id="NAAC01000033">
    <property type="protein sequence ID" value="RDJ05079.1"/>
    <property type="molecule type" value="Genomic_DNA"/>
</dbReference>
<dbReference type="InterPro" id="IPR015032">
    <property type="entry name" value="ThsB__TIR-like_domain"/>
</dbReference>
<dbReference type="AlphaFoldDB" id="A0A370KI33"/>
<sequence length="129" mass="14430">MAKTKVFISFDYDHDERLKDFLVGQSKNPDSPFELADWSIKEAIDVRWKDKARSRIRSVDVVAVICGQHTDSATGVSAEVKIAQEEGVPYFLLKGYSDVTCVKPLAASSTDSIYKWTWDNLKTLIGGGR</sequence>
<dbReference type="SUPFAM" id="SSF52206">
    <property type="entry name" value="Hypothetical protein MTH538"/>
    <property type="match status" value="1"/>
</dbReference>
<evidence type="ECO:0000313" key="2">
    <source>
        <dbReference type="EMBL" id="RDJ05079.1"/>
    </source>
</evidence>